<sequence length="208" mass="22069">MVMEDREEAMREADEKAMPTRRAVLQAALGTAAVATLLSSLYVGAGLIPRVTKTPENEPPQEGDILVYATGAKMNQPILTSDLAEGGPFQLAFPMDPKTKVIRNKEPKNTLLVLKQPPGSYDAKVAAHAAQGVVCYSAICTHLGCTVSLWDAAQKLMRCPCHGALYDPRQDRVVSGPAPQALAQLPIRLEGAQIVVAGAFLGPVGAQV</sequence>
<keyword evidence="4" id="KW-0411">Iron-sulfur</keyword>
<dbReference type="InterPro" id="IPR017941">
    <property type="entry name" value="Rieske_2Fe-2S"/>
</dbReference>
<proteinExistence type="predicted"/>
<protein>
    <submittedName>
        <fullName evidence="8">Cytochrome b6-f complex iron-sulfur subunit 1</fullName>
        <ecNumber evidence="8">1.10.9.1</ecNumber>
    </submittedName>
</protein>
<comment type="cofactor">
    <cofactor evidence="6">
        <name>[2Fe-2S] cluster</name>
        <dbReference type="ChEBI" id="CHEBI:190135"/>
    </cofactor>
</comment>
<evidence type="ECO:0000256" key="1">
    <source>
        <dbReference type="ARBA" id="ARBA00022714"/>
    </source>
</evidence>
<reference evidence="8 9" key="1">
    <citation type="submission" date="2018-08" db="EMBL/GenBank/DDBJ databases">
        <title>Meiothermus roseus NBRC 110900 genome sequencing project.</title>
        <authorList>
            <person name="Da Costa M.S."/>
            <person name="Albuquerque L."/>
            <person name="Raposo P."/>
            <person name="Froufe H.J.C."/>
            <person name="Barroso C.S."/>
            <person name="Egas C."/>
        </authorList>
    </citation>
    <scope>NUCLEOTIDE SEQUENCE [LARGE SCALE GENOMIC DNA]</scope>
    <source>
        <strain evidence="8 9">NBRC 110900</strain>
    </source>
</reference>
<feature type="domain" description="Rieske" evidence="7">
    <location>
        <begin position="108"/>
        <end position="196"/>
    </location>
</feature>
<gene>
    <name evidence="8" type="primary">petC1</name>
    <name evidence="8" type="ORF">Mrose_03412</name>
</gene>
<dbReference type="InterPro" id="IPR036922">
    <property type="entry name" value="Rieske_2Fe-2S_sf"/>
</dbReference>
<evidence type="ECO:0000256" key="6">
    <source>
        <dbReference type="ARBA" id="ARBA00034078"/>
    </source>
</evidence>
<evidence type="ECO:0000256" key="4">
    <source>
        <dbReference type="ARBA" id="ARBA00023014"/>
    </source>
</evidence>
<evidence type="ECO:0000256" key="3">
    <source>
        <dbReference type="ARBA" id="ARBA00023004"/>
    </source>
</evidence>
<dbReference type="GO" id="GO:0016020">
    <property type="term" value="C:membrane"/>
    <property type="evidence" value="ECO:0007669"/>
    <property type="project" value="InterPro"/>
</dbReference>
<name>A0A399ECA7_9DEIN</name>
<dbReference type="EC" id="1.10.9.1" evidence="8"/>
<keyword evidence="5" id="KW-1015">Disulfide bond</keyword>
<dbReference type="InterPro" id="IPR005805">
    <property type="entry name" value="Rieske_Fe-S_prot_C"/>
</dbReference>
<dbReference type="CDD" id="cd03467">
    <property type="entry name" value="Rieske"/>
    <property type="match status" value="1"/>
</dbReference>
<dbReference type="PRINTS" id="PR00162">
    <property type="entry name" value="RIESKE"/>
</dbReference>
<dbReference type="SUPFAM" id="SSF50022">
    <property type="entry name" value="ISP domain"/>
    <property type="match status" value="1"/>
</dbReference>
<evidence type="ECO:0000313" key="8">
    <source>
        <dbReference type="EMBL" id="RIH82307.1"/>
    </source>
</evidence>
<evidence type="ECO:0000256" key="2">
    <source>
        <dbReference type="ARBA" id="ARBA00022723"/>
    </source>
</evidence>
<dbReference type="EMBL" id="QWLA01000111">
    <property type="protein sequence ID" value="RIH82307.1"/>
    <property type="molecule type" value="Genomic_DNA"/>
</dbReference>
<dbReference type="AlphaFoldDB" id="A0A399ECA7"/>
<dbReference type="Proteomes" id="UP000265341">
    <property type="component" value="Unassembled WGS sequence"/>
</dbReference>
<keyword evidence="9" id="KW-1185">Reference proteome</keyword>
<keyword evidence="3" id="KW-0408">Iron</keyword>
<dbReference type="Pfam" id="PF00355">
    <property type="entry name" value="Rieske"/>
    <property type="match status" value="1"/>
</dbReference>
<evidence type="ECO:0000256" key="5">
    <source>
        <dbReference type="ARBA" id="ARBA00023157"/>
    </source>
</evidence>
<keyword evidence="1" id="KW-0001">2Fe-2S</keyword>
<evidence type="ECO:0000259" key="7">
    <source>
        <dbReference type="PROSITE" id="PS51296"/>
    </source>
</evidence>
<comment type="caution">
    <text evidence="8">The sequence shown here is derived from an EMBL/GenBank/DDBJ whole genome shotgun (WGS) entry which is preliminary data.</text>
</comment>
<keyword evidence="2" id="KW-0479">Metal-binding</keyword>
<dbReference type="InterPro" id="IPR014349">
    <property type="entry name" value="Rieske_Fe-S_prot"/>
</dbReference>
<dbReference type="Gene3D" id="2.102.10.10">
    <property type="entry name" value="Rieske [2Fe-2S] iron-sulphur domain"/>
    <property type="match status" value="1"/>
</dbReference>
<organism evidence="8 9">
    <name type="scientific">Calidithermus roseus</name>
    <dbReference type="NCBI Taxonomy" id="1644118"/>
    <lineage>
        <taxon>Bacteria</taxon>
        <taxon>Thermotogati</taxon>
        <taxon>Deinococcota</taxon>
        <taxon>Deinococci</taxon>
        <taxon>Thermales</taxon>
        <taxon>Thermaceae</taxon>
        <taxon>Calidithermus</taxon>
    </lineage>
</organism>
<dbReference type="GO" id="GO:0051537">
    <property type="term" value="F:2 iron, 2 sulfur cluster binding"/>
    <property type="evidence" value="ECO:0007669"/>
    <property type="project" value="UniProtKB-KW"/>
</dbReference>
<dbReference type="GO" id="GO:0016491">
    <property type="term" value="F:oxidoreductase activity"/>
    <property type="evidence" value="ECO:0007669"/>
    <property type="project" value="UniProtKB-KW"/>
</dbReference>
<dbReference type="PROSITE" id="PS51296">
    <property type="entry name" value="RIESKE"/>
    <property type="match status" value="1"/>
</dbReference>
<evidence type="ECO:0000313" key="9">
    <source>
        <dbReference type="Proteomes" id="UP000265341"/>
    </source>
</evidence>
<keyword evidence="8" id="KW-0560">Oxidoreductase</keyword>
<accession>A0A399ECA7</accession>
<dbReference type="PANTHER" id="PTHR10134">
    <property type="entry name" value="CYTOCHROME B-C1 COMPLEX SUBUNIT RIESKE, MITOCHONDRIAL"/>
    <property type="match status" value="1"/>
</dbReference>
<dbReference type="GO" id="GO:0046872">
    <property type="term" value="F:metal ion binding"/>
    <property type="evidence" value="ECO:0007669"/>
    <property type="project" value="UniProtKB-KW"/>
</dbReference>